<dbReference type="AlphaFoldDB" id="A0A1M5HBQ7"/>
<dbReference type="Proteomes" id="UP000184480">
    <property type="component" value="Unassembled WGS sequence"/>
</dbReference>
<dbReference type="EMBL" id="FQUC01000016">
    <property type="protein sequence ID" value="SHG13318.1"/>
    <property type="molecule type" value="Genomic_DNA"/>
</dbReference>
<gene>
    <name evidence="1" type="ORF">SAMN05444362_11612</name>
</gene>
<evidence type="ECO:0000313" key="1">
    <source>
        <dbReference type="EMBL" id="SHG13318.1"/>
    </source>
</evidence>
<name>A0A1M5HBQ7_9BACT</name>
<protein>
    <submittedName>
        <fullName evidence="1">Uncharacterized protein</fullName>
    </submittedName>
</protein>
<sequence>MKTFEWKEEYLNWENINVAASAVYASLLGASAGTGTRQNPYTSWPTMGKAELIIGNGSFNITSNLGSNHLIIGQSMESSIINQFTFVRAINYASYTPILKHVCVKRLNPNSIGTIPIKAQNSIFDNLEITGGSVFGSGSIVNCVFKGKAFVRYSTTIFTSNSTFIECTDFNEILRTTQPLLVRCSITIDNTTLSSFATNYAAFSNCSFIIGDETEATVLSGNTPEELKQSFIDRCETQGLTIPQIDSLVSSVPEKLSRWIFTNDSTDNSHYVLENSYLHQFYKKTGIIFGFSPKFVKNIPITTESTKPESFVTGSYNSKVTLKQDHISLSESLSSTSRIEAYADSKIIWLEGKKKLNSVLLNHNLPATSGIDVDSTYSIAKEITASGQIKPGSYYIVRSADGNLAQISYNGKTYNTSILTRTNIFCGVEGVTEYTASNETKPSIYEVGDFANHKTLQIRIVDDVPTTKITSGNVLDGYWYYVVPNNLDDTSGRVTYKGVAHPCFDSFLTSDTSTISVSGNCHLRRCWKQNFDFSTETTDKTFWTGKQKPIYFDINPEDMRCFHAEHTATANEMLSDDETYIASGHPDFYSNISGSNGVILPTYDITGCFMQIRVPITTLNPM</sequence>
<dbReference type="STRING" id="1346286.SAMN05444362_11612"/>
<dbReference type="RefSeq" id="WP_062182882.1">
    <property type="nucleotide sequence ID" value="NZ_BBXL01000019.1"/>
</dbReference>
<dbReference type="OrthoDB" id="996133at2"/>
<evidence type="ECO:0000313" key="2">
    <source>
        <dbReference type="Proteomes" id="UP000184480"/>
    </source>
</evidence>
<proteinExistence type="predicted"/>
<reference evidence="2" key="1">
    <citation type="submission" date="2016-11" db="EMBL/GenBank/DDBJ databases">
        <authorList>
            <person name="Varghese N."/>
            <person name="Submissions S."/>
        </authorList>
    </citation>
    <scope>NUCLEOTIDE SEQUENCE [LARGE SCALE GENOMIC DNA]</scope>
    <source>
        <strain evidence="2">DSM 27370</strain>
    </source>
</reference>
<accession>A0A1M5HBQ7</accession>
<organism evidence="1 2">
    <name type="scientific">Dysgonomonas macrotermitis</name>
    <dbReference type="NCBI Taxonomy" id="1346286"/>
    <lineage>
        <taxon>Bacteria</taxon>
        <taxon>Pseudomonadati</taxon>
        <taxon>Bacteroidota</taxon>
        <taxon>Bacteroidia</taxon>
        <taxon>Bacteroidales</taxon>
        <taxon>Dysgonomonadaceae</taxon>
        <taxon>Dysgonomonas</taxon>
    </lineage>
</organism>
<keyword evidence="2" id="KW-1185">Reference proteome</keyword>